<accession>A0AAD7AGF0</accession>
<proteinExistence type="predicted"/>
<evidence type="ECO:0000313" key="2">
    <source>
        <dbReference type="EMBL" id="KAJ7357890.1"/>
    </source>
</evidence>
<dbReference type="AlphaFoldDB" id="A0AAD7AGF0"/>
<feature type="region of interest" description="Disordered" evidence="1">
    <location>
        <begin position="140"/>
        <end position="178"/>
    </location>
</feature>
<comment type="caution">
    <text evidence="2">The sequence shown here is derived from an EMBL/GenBank/DDBJ whole genome shotgun (WGS) entry which is preliminary data.</text>
</comment>
<feature type="compositionally biased region" description="Basic and acidic residues" evidence="1">
    <location>
        <begin position="162"/>
        <end position="172"/>
    </location>
</feature>
<gene>
    <name evidence="2" type="ORF">DFH08DRAFT_437053</name>
</gene>
<feature type="region of interest" description="Disordered" evidence="1">
    <location>
        <begin position="77"/>
        <end position="106"/>
    </location>
</feature>
<protein>
    <submittedName>
        <fullName evidence="2">Uncharacterized protein</fullName>
    </submittedName>
</protein>
<feature type="compositionally biased region" description="Low complexity" evidence="1">
    <location>
        <begin position="219"/>
        <end position="234"/>
    </location>
</feature>
<feature type="compositionally biased region" description="Basic and acidic residues" evidence="1">
    <location>
        <begin position="77"/>
        <end position="86"/>
    </location>
</feature>
<organism evidence="2 3">
    <name type="scientific">Mycena albidolilacea</name>
    <dbReference type="NCBI Taxonomy" id="1033008"/>
    <lineage>
        <taxon>Eukaryota</taxon>
        <taxon>Fungi</taxon>
        <taxon>Dikarya</taxon>
        <taxon>Basidiomycota</taxon>
        <taxon>Agaricomycotina</taxon>
        <taxon>Agaricomycetes</taxon>
        <taxon>Agaricomycetidae</taxon>
        <taxon>Agaricales</taxon>
        <taxon>Marasmiineae</taxon>
        <taxon>Mycenaceae</taxon>
        <taxon>Mycena</taxon>
    </lineage>
</organism>
<evidence type="ECO:0000313" key="3">
    <source>
        <dbReference type="Proteomes" id="UP001218218"/>
    </source>
</evidence>
<sequence length="286" mass="31472">MGGRKRRREEHPSKGRARLGAYAQRCLSSSLSLSTSHLLFATLSTGPLIHPSFTPSSLPTSSVRHLLPLHETERDAVVNESEREAGSGRACMRSRRKKQRKDERRERLMKGSDIIARALGYPVSSTLHAAQISRPLVREDQAQRERVNGAALRSSIPHHSRAAQERERDTGETRAPLQSAPARLLYEIFPPPTFFAVAVMHVPPARPRERAGDDDTCARSSSSSSSSSSSLSRSQAQRREYARVGGVSMAQGTAKKKIGASPGRATRTRKRKGEGKNASLQRTHLI</sequence>
<feature type="region of interest" description="Disordered" evidence="1">
    <location>
        <begin position="206"/>
        <end position="286"/>
    </location>
</feature>
<keyword evidence="3" id="KW-1185">Reference proteome</keyword>
<dbReference type="EMBL" id="JARIHO010000007">
    <property type="protein sequence ID" value="KAJ7357890.1"/>
    <property type="molecule type" value="Genomic_DNA"/>
</dbReference>
<evidence type="ECO:0000256" key="1">
    <source>
        <dbReference type="SAM" id="MobiDB-lite"/>
    </source>
</evidence>
<name>A0AAD7AGF0_9AGAR</name>
<reference evidence="2" key="1">
    <citation type="submission" date="2023-03" db="EMBL/GenBank/DDBJ databases">
        <title>Massive genome expansion in bonnet fungi (Mycena s.s.) driven by repeated elements and novel gene families across ecological guilds.</title>
        <authorList>
            <consortium name="Lawrence Berkeley National Laboratory"/>
            <person name="Harder C.B."/>
            <person name="Miyauchi S."/>
            <person name="Viragh M."/>
            <person name="Kuo A."/>
            <person name="Thoen E."/>
            <person name="Andreopoulos B."/>
            <person name="Lu D."/>
            <person name="Skrede I."/>
            <person name="Drula E."/>
            <person name="Henrissat B."/>
            <person name="Morin E."/>
            <person name="Kohler A."/>
            <person name="Barry K."/>
            <person name="LaButti K."/>
            <person name="Morin E."/>
            <person name="Salamov A."/>
            <person name="Lipzen A."/>
            <person name="Mereny Z."/>
            <person name="Hegedus B."/>
            <person name="Baldrian P."/>
            <person name="Stursova M."/>
            <person name="Weitz H."/>
            <person name="Taylor A."/>
            <person name="Grigoriev I.V."/>
            <person name="Nagy L.G."/>
            <person name="Martin F."/>
            <person name="Kauserud H."/>
        </authorList>
    </citation>
    <scope>NUCLEOTIDE SEQUENCE</scope>
    <source>
        <strain evidence="2">CBHHK002</strain>
    </source>
</reference>
<feature type="compositionally biased region" description="Basic and acidic residues" evidence="1">
    <location>
        <begin position="206"/>
        <end position="217"/>
    </location>
</feature>
<dbReference type="Proteomes" id="UP001218218">
    <property type="component" value="Unassembled WGS sequence"/>
</dbReference>